<organism evidence="2 3">
    <name type="scientific">Pantoea phage vB_PagM_LIET2</name>
    <dbReference type="NCBI Taxonomy" id="2508071"/>
    <lineage>
        <taxon>Viruses</taxon>
        <taxon>Duplodnaviria</taxon>
        <taxon>Heunggongvirae</taxon>
        <taxon>Uroviricota</taxon>
        <taxon>Caudoviricetes</taxon>
        <taxon>Lietduovirus</taxon>
        <taxon>Lietduovirus LIET2</taxon>
    </lineage>
</organism>
<reference evidence="2 3" key="1">
    <citation type="submission" date="2019-01" db="EMBL/GenBank/DDBJ databases">
        <title>Complete genome sequence of Pantoea phage vB_PagM_LIET2.</title>
        <authorList>
            <person name="Truncaite L."/>
            <person name="Simoliuniene M."/>
            <person name="Kazlauskas D."/>
            <person name="Meskys R."/>
            <person name="Simoliunas E."/>
        </authorList>
    </citation>
    <scope>NUCLEOTIDE SEQUENCE [LARGE SCALE GENOMIC DNA]</scope>
</reference>
<sequence>MLDIMNLQGRRIALAGAISDASLTDIMTVTNRDPAQGNGVGFRAGTVVVIDSMMGDNYRGFTPADMASAAGKICGVAVFSHYEMDQFADSNIELNGALKQHPCNVATTARVWVLADVTGIQPNDKVAVGQFKVDGTNLLSGVVKKASGSNIPGWFFTGRTVKDANGFQVAEVQVRPQTVAAAAAAVVPVTGVTITEPDQSLAKGAKFTFHAVVAPTGATNKGVKWSSSDTAVVTINADTGEATAVSGAASAATATITATTDDGAKKATRVITIS</sequence>
<evidence type="ECO:0000259" key="1">
    <source>
        <dbReference type="SMART" id="SM00635"/>
    </source>
</evidence>
<dbReference type="Pfam" id="PF02368">
    <property type="entry name" value="Big_2"/>
    <property type="match status" value="1"/>
</dbReference>
<dbReference type="SUPFAM" id="SSF49373">
    <property type="entry name" value="Invasin/intimin cell-adhesion fragments"/>
    <property type="match status" value="1"/>
</dbReference>
<name>A0A411AVZ7_9CAUD</name>
<dbReference type="EMBL" id="MK388689">
    <property type="protein sequence ID" value="QAX92282.1"/>
    <property type="molecule type" value="Genomic_DNA"/>
</dbReference>
<protein>
    <submittedName>
        <fullName evidence="2">Ig-like domain-containing structural protein</fullName>
    </submittedName>
</protein>
<evidence type="ECO:0000313" key="2">
    <source>
        <dbReference type="EMBL" id="QAX92282.1"/>
    </source>
</evidence>
<keyword evidence="3" id="KW-1185">Reference proteome</keyword>
<dbReference type="Gene3D" id="2.60.40.1080">
    <property type="match status" value="1"/>
</dbReference>
<accession>A0A411AVZ7</accession>
<proteinExistence type="predicted"/>
<dbReference type="InterPro" id="IPR003343">
    <property type="entry name" value="Big_2"/>
</dbReference>
<gene>
    <name evidence="2" type="ORF">LIET2_gp030</name>
</gene>
<dbReference type="SMART" id="SM00635">
    <property type="entry name" value="BID_2"/>
    <property type="match status" value="1"/>
</dbReference>
<feature type="domain" description="BIG2" evidence="1">
    <location>
        <begin position="188"/>
        <end position="270"/>
    </location>
</feature>
<dbReference type="InterPro" id="IPR008964">
    <property type="entry name" value="Invasin/intimin_cell_adhesion"/>
</dbReference>
<evidence type="ECO:0000313" key="3">
    <source>
        <dbReference type="Proteomes" id="UP000289486"/>
    </source>
</evidence>
<dbReference type="Proteomes" id="UP000289486">
    <property type="component" value="Segment"/>
</dbReference>